<dbReference type="PANTHER" id="PTHR42693:SF43">
    <property type="entry name" value="BLL2667 PROTEIN"/>
    <property type="match status" value="1"/>
</dbReference>
<dbReference type="STRING" id="1349421.OI18_00150"/>
<gene>
    <name evidence="7" type="ORF">OI18_00150</name>
</gene>
<dbReference type="Gene3D" id="3.40.720.10">
    <property type="entry name" value="Alkaline Phosphatase, subunit A"/>
    <property type="match status" value="1"/>
</dbReference>
<sequence>MNRLFRVILFVCLFSISDIQAQQVLPFPPTPSASKAGVTMETSTYKKRVEERHLPKNAPNILIILIDDAGAGAPSTYGGEVNTPTLSRVANQGISYNRFHSTAMCSPTRAALLTGRNHTRVGNGQIAAIANDFDGFSGIIPKSCATVAEVLKDYGYNTSAFGKWHNTPEDQITSKGPFDYWPTGYGFEYFYGFLAGEASQWEPTLVRNNIYVEHPKTSGGHKYYHLSEDIADDAIHWLREQKAYAPDKPFFIYWAPGAAHGPHQVPKEWSDKYKGKFDDGWDKYRERVFAREKKLGWIPPNTQLTPRPESMASWESIPESEKPFQRRLMEIWAGFAEHADFNAGRVIDEIEKMGELDNTLIFYIWGDNGSSSEGLNGTISEQLAQNGISTTIGDHIKALNELGGLDILGGPKTDNMFHAGWAWACSAPYRGTKLQGAYFGGTRQPMAIMWPKGIKHDNAPRSQFHHVVDIVPTIYEIDSIPNPEIVNGFAQDEIDGVSIKYSFNDAKAAGTRHTQFFDIMASRGIYQDGWFASARGPREPWVSGIPKGIKEWNPLTDQWQLYHIDEDWSQANDLAAKEPKKLEELKALFLTESARNKNLPIGGGLWSTPFYHPEDAPASPFTEWSFDHPIVGMPESTAPKLGKNSSKVKMDVKVPANANGVLYALAGFSGGITCFVKDGYLNYEFNLFEVERTKVKSKEKLPVGDIKIEVESRLTDKIGGPMKVTLKVNGKTVGEGKVSRAMSLHFTSNATFDLGADLDSPVSLDYFDKSPFMFNGTIGKTVIKYLK</sequence>
<accession>A0A0C1L7U8</accession>
<evidence type="ECO:0000313" key="7">
    <source>
        <dbReference type="EMBL" id="KIC96222.1"/>
    </source>
</evidence>
<dbReference type="InterPro" id="IPR024607">
    <property type="entry name" value="Sulfatase_CS"/>
</dbReference>
<dbReference type="Pfam" id="PF00884">
    <property type="entry name" value="Sulfatase"/>
    <property type="match status" value="1"/>
</dbReference>
<comment type="similarity">
    <text evidence="1">Belongs to the sulfatase family.</text>
</comment>
<dbReference type="InterPro" id="IPR000917">
    <property type="entry name" value="Sulfatase_N"/>
</dbReference>
<evidence type="ECO:0000313" key="8">
    <source>
        <dbReference type="Proteomes" id="UP000031408"/>
    </source>
</evidence>
<keyword evidence="4" id="KW-0106">Calcium</keyword>
<dbReference type="PANTHER" id="PTHR42693">
    <property type="entry name" value="ARYLSULFATASE FAMILY MEMBER"/>
    <property type="match status" value="1"/>
</dbReference>
<evidence type="ECO:0000256" key="5">
    <source>
        <dbReference type="SAM" id="SignalP"/>
    </source>
</evidence>
<dbReference type="GO" id="GO:0016787">
    <property type="term" value="F:hydrolase activity"/>
    <property type="evidence" value="ECO:0007669"/>
    <property type="project" value="UniProtKB-KW"/>
</dbReference>
<dbReference type="InterPro" id="IPR017850">
    <property type="entry name" value="Alkaline_phosphatase_core_sf"/>
</dbReference>
<dbReference type="PROSITE" id="PS00523">
    <property type="entry name" value="SULFATASE_1"/>
    <property type="match status" value="1"/>
</dbReference>
<keyword evidence="3" id="KW-0378">Hydrolase</keyword>
<dbReference type="GO" id="GO:0046872">
    <property type="term" value="F:metal ion binding"/>
    <property type="evidence" value="ECO:0007669"/>
    <property type="project" value="UniProtKB-KW"/>
</dbReference>
<keyword evidence="5" id="KW-0732">Signal</keyword>
<evidence type="ECO:0000256" key="3">
    <source>
        <dbReference type="ARBA" id="ARBA00022801"/>
    </source>
</evidence>
<evidence type="ECO:0000256" key="4">
    <source>
        <dbReference type="ARBA" id="ARBA00022837"/>
    </source>
</evidence>
<protein>
    <submittedName>
        <fullName evidence="7">Arylsulfatase</fullName>
    </submittedName>
</protein>
<proteinExistence type="inferred from homology"/>
<dbReference type="EMBL" id="JSVC01000001">
    <property type="protein sequence ID" value="KIC96222.1"/>
    <property type="molecule type" value="Genomic_DNA"/>
</dbReference>
<organism evidence="7 8">
    <name type="scientific">Flavihumibacter solisilvae</name>
    <dbReference type="NCBI Taxonomy" id="1349421"/>
    <lineage>
        <taxon>Bacteria</taxon>
        <taxon>Pseudomonadati</taxon>
        <taxon>Bacteroidota</taxon>
        <taxon>Chitinophagia</taxon>
        <taxon>Chitinophagales</taxon>
        <taxon>Chitinophagaceae</taxon>
        <taxon>Flavihumibacter</taxon>
    </lineage>
</organism>
<dbReference type="CDD" id="cd16025">
    <property type="entry name" value="PAS_like"/>
    <property type="match status" value="1"/>
</dbReference>
<dbReference type="Gene3D" id="3.30.1120.10">
    <property type="match status" value="1"/>
</dbReference>
<comment type="caution">
    <text evidence="7">The sequence shown here is derived from an EMBL/GenBank/DDBJ whole genome shotgun (WGS) entry which is preliminary data.</text>
</comment>
<evidence type="ECO:0000259" key="6">
    <source>
        <dbReference type="Pfam" id="PF00884"/>
    </source>
</evidence>
<keyword evidence="8" id="KW-1185">Reference proteome</keyword>
<dbReference type="RefSeq" id="WP_039135967.1">
    <property type="nucleotide sequence ID" value="NZ_JSVC01000001.1"/>
</dbReference>
<dbReference type="InterPro" id="IPR050738">
    <property type="entry name" value="Sulfatase"/>
</dbReference>
<feature type="signal peptide" evidence="5">
    <location>
        <begin position="1"/>
        <end position="21"/>
    </location>
</feature>
<feature type="domain" description="Sulfatase N-terminal" evidence="6">
    <location>
        <begin position="59"/>
        <end position="476"/>
    </location>
</feature>
<keyword evidence="2" id="KW-0479">Metal-binding</keyword>
<dbReference type="Proteomes" id="UP000031408">
    <property type="component" value="Unassembled WGS sequence"/>
</dbReference>
<feature type="chain" id="PRO_5002135338" evidence="5">
    <location>
        <begin position="22"/>
        <end position="787"/>
    </location>
</feature>
<dbReference type="OrthoDB" id="9764377at2"/>
<name>A0A0C1L7U8_9BACT</name>
<dbReference type="AlphaFoldDB" id="A0A0C1L7U8"/>
<dbReference type="SUPFAM" id="SSF53649">
    <property type="entry name" value="Alkaline phosphatase-like"/>
    <property type="match status" value="1"/>
</dbReference>
<reference evidence="7 8" key="1">
    <citation type="submission" date="2014-11" db="EMBL/GenBank/DDBJ databases">
        <title>Genome sequence of Flavihumibacter solisilvae 3-3.</title>
        <authorList>
            <person name="Zhou G."/>
            <person name="Li M."/>
            <person name="Wang G."/>
        </authorList>
    </citation>
    <scope>NUCLEOTIDE SEQUENCE [LARGE SCALE GENOMIC DNA]</scope>
    <source>
        <strain evidence="7 8">3-3</strain>
    </source>
</reference>
<evidence type="ECO:0000256" key="2">
    <source>
        <dbReference type="ARBA" id="ARBA00022723"/>
    </source>
</evidence>
<evidence type="ECO:0000256" key="1">
    <source>
        <dbReference type="ARBA" id="ARBA00008779"/>
    </source>
</evidence>